<feature type="region of interest" description="Disordered" evidence="1">
    <location>
        <begin position="35"/>
        <end position="54"/>
    </location>
</feature>
<feature type="region of interest" description="Disordered" evidence="1">
    <location>
        <begin position="76"/>
        <end position="139"/>
    </location>
</feature>
<accession>A0A7S0FN38</accession>
<dbReference type="EMBL" id="HBEG01032534">
    <property type="protein sequence ID" value="CAD8370422.1"/>
    <property type="molecule type" value="Transcribed_RNA"/>
</dbReference>
<name>A0A7S0FN38_9DINO</name>
<proteinExistence type="predicted"/>
<evidence type="ECO:0000313" key="2">
    <source>
        <dbReference type="EMBL" id="CAD8370422.1"/>
    </source>
</evidence>
<dbReference type="AlphaFoldDB" id="A0A7S0FN38"/>
<protein>
    <submittedName>
        <fullName evidence="2">Uncharacterized protein</fullName>
    </submittedName>
</protein>
<sequence length="139" mass="14536">MRVGRSRSSIPLATKTISIEHEAGAPYKFLPWDKHREPARGHHPASAATTPDLPSLGLCQWASADMSFGGGRLEQETWPAKAGGNSTSNVTGVTPGGHNSSSTSSLPTRLTSECTEGDDPPKELLTTGHCCSINGVPAT</sequence>
<organism evidence="2">
    <name type="scientific">Pyrodinium bahamense</name>
    <dbReference type="NCBI Taxonomy" id="73915"/>
    <lineage>
        <taxon>Eukaryota</taxon>
        <taxon>Sar</taxon>
        <taxon>Alveolata</taxon>
        <taxon>Dinophyceae</taxon>
        <taxon>Gonyaulacales</taxon>
        <taxon>Pyrocystaceae</taxon>
        <taxon>Pyrodinium</taxon>
    </lineage>
</organism>
<evidence type="ECO:0000256" key="1">
    <source>
        <dbReference type="SAM" id="MobiDB-lite"/>
    </source>
</evidence>
<reference evidence="2" key="1">
    <citation type="submission" date="2021-01" db="EMBL/GenBank/DDBJ databases">
        <authorList>
            <person name="Corre E."/>
            <person name="Pelletier E."/>
            <person name="Niang G."/>
            <person name="Scheremetjew M."/>
            <person name="Finn R."/>
            <person name="Kale V."/>
            <person name="Holt S."/>
            <person name="Cochrane G."/>
            <person name="Meng A."/>
            <person name="Brown T."/>
            <person name="Cohen L."/>
        </authorList>
    </citation>
    <scope>NUCLEOTIDE SEQUENCE</scope>
    <source>
        <strain evidence="2">Pbaha01</strain>
    </source>
</reference>
<gene>
    <name evidence="2" type="ORF">PBAH0796_LOCUS19838</name>
</gene>
<feature type="compositionally biased region" description="Low complexity" evidence="1">
    <location>
        <begin position="100"/>
        <end position="112"/>
    </location>
</feature>